<dbReference type="AlphaFoldDB" id="A0AAD7R4E3"/>
<evidence type="ECO:0000313" key="1">
    <source>
        <dbReference type="EMBL" id="KAJ8362127.1"/>
    </source>
</evidence>
<comment type="caution">
    <text evidence="1">The sequence shown here is derived from an EMBL/GenBank/DDBJ whole genome shotgun (WGS) entry which is preliminary data.</text>
</comment>
<evidence type="ECO:0000313" key="2">
    <source>
        <dbReference type="Proteomes" id="UP001221898"/>
    </source>
</evidence>
<proteinExistence type="predicted"/>
<reference evidence="1" key="1">
    <citation type="journal article" date="2023" name="Science">
        <title>Genome structures resolve the early diversification of teleost fishes.</title>
        <authorList>
            <person name="Parey E."/>
            <person name="Louis A."/>
            <person name="Montfort J."/>
            <person name="Bouchez O."/>
            <person name="Roques C."/>
            <person name="Iampietro C."/>
            <person name="Lluch J."/>
            <person name="Castinel A."/>
            <person name="Donnadieu C."/>
            <person name="Desvignes T."/>
            <person name="Floi Bucao C."/>
            <person name="Jouanno E."/>
            <person name="Wen M."/>
            <person name="Mejri S."/>
            <person name="Dirks R."/>
            <person name="Jansen H."/>
            <person name="Henkel C."/>
            <person name="Chen W.J."/>
            <person name="Zahm M."/>
            <person name="Cabau C."/>
            <person name="Klopp C."/>
            <person name="Thompson A.W."/>
            <person name="Robinson-Rechavi M."/>
            <person name="Braasch I."/>
            <person name="Lecointre G."/>
            <person name="Bobe J."/>
            <person name="Postlethwait J.H."/>
            <person name="Berthelot C."/>
            <person name="Roest Crollius H."/>
            <person name="Guiguen Y."/>
        </authorList>
    </citation>
    <scope>NUCLEOTIDE SEQUENCE</scope>
    <source>
        <strain evidence="1">NC1722</strain>
    </source>
</reference>
<sequence>MYGQKTTHHVNAYEDSGHTPVIQMCRTPAYCARHKDQELLEEPAKQHVCLLEVDNHGDSSPSGGEGKSLRFRAVTEGPTTEFMGLGDAGSLYRNIVERDRDLQQLGITEYLRRNLAQLQQQGGGGGGGGG</sequence>
<protein>
    <submittedName>
        <fullName evidence="1">Uncharacterized protein</fullName>
    </submittedName>
</protein>
<organism evidence="1 2">
    <name type="scientific">Aldrovandia affinis</name>
    <dbReference type="NCBI Taxonomy" id="143900"/>
    <lineage>
        <taxon>Eukaryota</taxon>
        <taxon>Metazoa</taxon>
        <taxon>Chordata</taxon>
        <taxon>Craniata</taxon>
        <taxon>Vertebrata</taxon>
        <taxon>Euteleostomi</taxon>
        <taxon>Actinopterygii</taxon>
        <taxon>Neopterygii</taxon>
        <taxon>Teleostei</taxon>
        <taxon>Notacanthiformes</taxon>
        <taxon>Halosauridae</taxon>
        <taxon>Aldrovandia</taxon>
    </lineage>
</organism>
<dbReference type="EMBL" id="JAINUG010000751">
    <property type="protein sequence ID" value="KAJ8362127.1"/>
    <property type="molecule type" value="Genomic_DNA"/>
</dbReference>
<keyword evidence="2" id="KW-1185">Reference proteome</keyword>
<name>A0AAD7R4E3_9TELE</name>
<accession>A0AAD7R4E3</accession>
<gene>
    <name evidence="1" type="ORF">AAFF_G00395280</name>
</gene>
<dbReference type="Proteomes" id="UP001221898">
    <property type="component" value="Unassembled WGS sequence"/>
</dbReference>